<name>A0A9D1X5I5_9FIRM</name>
<reference evidence="1" key="2">
    <citation type="submission" date="2021-04" db="EMBL/GenBank/DDBJ databases">
        <authorList>
            <person name="Gilroy R."/>
        </authorList>
    </citation>
    <scope>NUCLEOTIDE SEQUENCE</scope>
    <source>
        <strain evidence="1">ChiSxjej3B15-1167</strain>
    </source>
</reference>
<reference evidence="1" key="1">
    <citation type="journal article" date="2021" name="PeerJ">
        <title>Extensive microbial diversity within the chicken gut microbiome revealed by metagenomics and culture.</title>
        <authorList>
            <person name="Gilroy R."/>
            <person name="Ravi A."/>
            <person name="Getino M."/>
            <person name="Pursley I."/>
            <person name="Horton D.L."/>
            <person name="Alikhan N.F."/>
            <person name="Baker D."/>
            <person name="Gharbi K."/>
            <person name="Hall N."/>
            <person name="Watson M."/>
            <person name="Adriaenssens E.M."/>
            <person name="Foster-Nyarko E."/>
            <person name="Jarju S."/>
            <person name="Secka A."/>
            <person name="Antonio M."/>
            <person name="Oren A."/>
            <person name="Chaudhuri R.R."/>
            <person name="La Ragione R."/>
            <person name="Hildebrand F."/>
            <person name="Pallen M.J."/>
        </authorList>
    </citation>
    <scope>NUCLEOTIDE SEQUENCE</scope>
    <source>
        <strain evidence="1">ChiSxjej3B15-1167</strain>
    </source>
</reference>
<evidence type="ECO:0000313" key="1">
    <source>
        <dbReference type="EMBL" id="HIX72892.1"/>
    </source>
</evidence>
<dbReference type="Proteomes" id="UP000886805">
    <property type="component" value="Unassembled WGS sequence"/>
</dbReference>
<proteinExistence type="predicted"/>
<accession>A0A9D1X5I5</accession>
<gene>
    <name evidence="1" type="ORF">H9849_07700</name>
</gene>
<organism evidence="1 2">
    <name type="scientific">Candidatus Anaerobutyricum stercoripullorum</name>
    <dbReference type="NCBI Taxonomy" id="2838456"/>
    <lineage>
        <taxon>Bacteria</taxon>
        <taxon>Bacillati</taxon>
        <taxon>Bacillota</taxon>
        <taxon>Clostridia</taxon>
        <taxon>Lachnospirales</taxon>
        <taxon>Lachnospiraceae</taxon>
        <taxon>Anaerobutyricum</taxon>
    </lineage>
</organism>
<dbReference type="AlphaFoldDB" id="A0A9D1X5I5"/>
<dbReference type="EMBL" id="DXEQ01000227">
    <property type="protein sequence ID" value="HIX72892.1"/>
    <property type="molecule type" value="Genomic_DNA"/>
</dbReference>
<protein>
    <submittedName>
        <fullName evidence="1">Uncharacterized protein</fullName>
    </submittedName>
</protein>
<sequence length="50" mass="5799">MIDFNLELKKFKPAVGVEVGEDNLFDDDIKDITDLVEEMVKKQNNKKSEK</sequence>
<evidence type="ECO:0000313" key="2">
    <source>
        <dbReference type="Proteomes" id="UP000886805"/>
    </source>
</evidence>
<comment type="caution">
    <text evidence="1">The sequence shown here is derived from an EMBL/GenBank/DDBJ whole genome shotgun (WGS) entry which is preliminary data.</text>
</comment>